<keyword evidence="8" id="KW-1185">Reference proteome</keyword>
<feature type="domain" description="Inosine/uridine-preferring nucleoside hydrolase" evidence="5">
    <location>
        <begin position="26"/>
        <end position="279"/>
    </location>
</feature>
<keyword evidence="4" id="KW-0732">Signal</keyword>
<feature type="signal peptide" evidence="4">
    <location>
        <begin position="1"/>
        <end position="20"/>
    </location>
</feature>
<evidence type="ECO:0000313" key="7">
    <source>
        <dbReference type="EMBL" id="CAF3562904.1"/>
    </source>
</evidence>
<keyword evidence="2" id="KW-0378">Hydrolase</keyword>
<evidence type="ECO:0000256" key="3">
    <source>
        <dbReference type="ARBA" id="ARBA00023295"/>
    </source>
</evidence>
<evidence type="ECO:0000259" key="5">
    <source>
        <dbReference type="Pfam" id="PF01156"/>
    </source>
</evidence>
<name>A0A813RBX8_9BILA</name>
<dbReference type="InterPro" id="IPR001910">
    <property type="entry name" value="Inosine/uridine_hydrolase_dom"/>
</dbReference>
<evidence type="ECO:0000313" key="6">
    <source>
        <dbReference type="EMBL" id="CAF0779862.1"/>
    </source>
</evidence>
<dbReference type="Pfam" id="PF01156">
    <property type="entry name" value="IU_nuc_hydro"/>
    <property type="match status" value="1"/>
</dbReference>
<feature type="chain" id="PRO_5035682762" description="Inosine/uridine-preferring nucleoside hydrolase domain-containing protein" evidence="4">
    <location>
        <begin position="21"/>
        <end position="345"/>
    </location>
</feature>
<proteinExistence type="inferred from homology"/>
<dbReference type="SUPFAM" id="SSF53590">
    <property type="entry name" value="Nucleoside hydrolase"/>
    <property type="match status" value="1"/>
</dbReference>
<gene>
    <name evidence="6" type="ORF">GPM918_LOCUS2401</name>
    <name evidence="7" type="ORF">SRO942_LOCUS2401</name>
</gene>
<dbReference type="InterPro" id="IPR023186">
    <property type="entry name" value="IUNH"/>
</dbReference>
<evidence type="ECO:0000313" key="8">
    <source>
        <dbReference type="Proteomes" id="UP000663829"/>
    </source>
</evidence>
<dbReference type="AlphaFoldDB" id="A0A813RBX8"/>
<sequence length="345" mass="37896">MNFIKRFLLSFSSLLLLTNSSPVPTILDTDIGTDYDDQVALTYILARSDLFDLKLVICSSFNTTARAQIVAKTLSVFKRFHVPIAIGNITGVNNVWEFEWAQDYSLEQFSSDGGTVYQNGEEALANEMGKATSENIYHYIQIGPATSLAHVLESNPSLSKYIRLFAMAGSIYYGYDNTSTPSKEYNVATDIPAAQIMFSSEWLYFGLAPIDCTNFMQFNGLIWQQFLNYVISSSAVRSILTSYAVWYANGGKNIDAMEPFSPGTGTSTMHDVLAAFLAGAYTDVSPTISEILPLVITRDGYTQVNASHGKGVNSCLKFETSNPYLSTTVVGSIVLESIIKPTNKS</sequence>
<dbReference type="OrthoDB" id="432381at2759"/>
<evidence type="ECO:0000256" key="4">
    <source>
        <dbReference type="SAM" id="SignalP"/>
    </source>
</evidence>
<evidence type="ECO:0000256" key="1">
    <source>
        <dbReference type="ARBA" id="ARBA00009176"/>
    </source>
</evidence>
<organism evidence="6 8">
    <name type="scientific">Didymodactylos carnosus</name>
    <dbReference type="NCBI Taxonomy" id="1234261"/>
    <lineage>
        <taxon>Eukaryota</taxon>
        <taxon>Metazoa</taxon>
        <taxon>Spiralia</taxon>
        <taxon>Gnathifera</taxon>
        <taxon>Rotifera</taxon>
        <taxon>Eurotatoria</taxon>
        <taxon>Bdelloidea</taxon>
        <taxon>Philodinida</taxon>
        <taxon>Philodinidae</taxon>
        <taxon>Didymodactylos</taxon>
    </lineage>
</organism>
<dbReference type="Gene3D" id="3.90.245.10">
    <property type="entry name" value="Ribonucleoside hydrolase-like"/>
    <property type="match status" value="1"/>
</dbReference>
<comment type="similarity">
    <text evidence="1">Belongs to the IUNH family.</text>
</comment>
<dbReference type="EMBL" id="CAJNOQ010000267">
    <property type="protein sequence ID" value="CAF0779862.1"/>
    <property type="molecule type" value="Genomic_DNA"/>
</dbReference>
<dbReference type="GO" id="GO:0005829">
    <property type="term" value="C:cytosol"/>
    <property type="evidence" value="ECO:0007669"/>
    <property type="project" value="TreeGrafter"/>
</dbReference>
<dbReference type="InterPro" id="IPR036452">
    <property type="entry name" value="Ribo_hydro-like"/>
</dbReference>
<reference evidence="6" key="1">
    <citation type="submission" date="2021-02" db="EMBL/GenBank/DDBJ databases">
        <authorList>
            <person name="Nowell W R."/>
        </authorList>
    </citation>
    <scope>NUCLEOTIDE SEQUENCE</scope>
</reference>
<protein>
    <recommendedName>
        <fullName evidence="5">Inosine/uridine-preferring nucleoside hydrolase domain-containing protein</fullName>
    </recommendedName>
</protein>
<dbReference type="GO" id="GO:0006152">
    <property type="term" value="P:purine nucleoside catabolic process"/>
    <property type="evidence" value="ECO:0007669"/>
    <property type="project" value="TreeGrafter"/>
</dbReference>
<dbReference type="PANTHER" id="PTHR12304">
    <property type="entry name" value="INOSINE-URIDINE PREFERRING NUCLEOSIDE HYDROLASE"/>
    <property type="match status" value="1"/>
</dbReference>
<dbReference type="GO" id="GO:0008477">
    <property type="term" value="F:purine nucleosidase activity"/>
    <property type="evidence" value="ECO:0007669"/>
    <property type="project" value="TreeGrafter"/>
</dbReference>
<dbReference type="Proteomes" id="UP000681722">
    <property type="component" value="Unassembled WGS sequence"/>
</dbReference>
<keyword evidence="3" id="KW-0326">Glycosidase</keyword>
<evidence type="ECO:0000256" key="2">
    <source>
        <dbReference type="ARBA" id="ARBA00022801"/>
    </source>
</evidence>
<dbReference type="PANTHER" id="PTHR12304:SF4">
    <property type="entry name" value="URIDINE NUCLEOSIDASE"/>
    <property type="match status" value="1"/>
</dbReference>
<dbReference type="EMBL" id="CAJOBC010000267">
    <property type="protein sequence ID" value="CAF3562904.1"/>
    <property type="molecule type" value="Genomic_DNA"/>
</dbReference>
<comment type="caution">
    <text evidence="6">The sequence shown here is derived from an EMBL/GenBank/DDBJ whole genome shotgun (WGS) entry which is preliminary data.</text>
</comment>
<accession>A0A813RBX8</accession>
<dbReference type="Proteomes" id="UP000663829">
    <property type="component" value="Unassembled WGS sequence"/>
</dbReference>